<keyword evidence="3" id="KW-1185">Reference proteome</keyword>
<feature type="compositionally biased region" description="Polar residues" evidence="1">
    <location>
        <begin position="174"/>
        <end position="192"/>
    </location>
</feature>
<dbReference type="RefSeq" id="XP_062695967.1">
    <property type="nucleotide sequence ID" value="XM_062841979.1"/>
</dbReference>
<accession>A0AAJ0IDL5</accession>
<evidence type="ECO:0000256" key="1">
    <source>
        <dbReference type="SAM" id="MobiDB-lite"/>
    </source>
</evidence>
<organism evidence="2 3">
    <name type="scientific">Neurospora hispaniola</name>
    <dbReference type="NCBI Taxonomy" id="588809"/>
    <lineage>
        <taxon>Eukaryota</taxon>
        <taxon>Fungi</taxon>
        <taxon>Dikarya</taxon>
        <taxon>Ascomycota</taxon>
        <taxon>Pezizomycotina</taxon>
        <taxon>Sordariomycetes</taxon>
        <taxon>Sordariomycetidae</taxon>
        <taxon>Sordariales</taxon>
        <taxon>Sordariaceae</taxon>
        <taxon>Neurospora</taxon>
    </lineage>
</organism>
<sequence>MWWKKAGSSRLAQRDTTVPYGKQGTQWSGCSTVLSGPQQRREAAHRSNPPPGSAFGPDQTAPRYKYSPPLVVLLFSDCKGTFAAFPTLYFGADPPRLPGDPATCRYFLQSSTLDRQRLCSTITIPEKHTSLQLLSLGPQRYLFVVAPLVYGYENVCRNEQARCTSGNAIQSAQPAQSVAARSQSHTSTNSGSGAYDPSHSSKEQHTLRGKPSLGTCSEGGSEQLCHVITPCGVNSGSTMITIPALRAVSRENLRWGANSTRKVRQRLVGVWDEDRGLGASCTLPEILAMQ</sequence>
<dbReference type="EMBL" id="JAULSX010000002">
    <property type="protein sequence ID" value="KAK3497703.1"/>
    <property type="molecule type" value="Genomic_DNA"/>
</dbReference>
<gene>
    <name evidence="2" type="ORF">B0T23DRAFT_91006</name>
</gene>
<comment type="caution">
    <text evidence="2">The sequence shown here is derived from an EMBL/GenBank/DDBJ whole genome shotgun (WGS) entry which is preliminary data.</text>
</comment>
<name>A0AAJ0IDL5_9PEZI</name>
<dbReference type="Proteomes" id="UP001285908">
    <property type="component" value="Unassembled WGS sequence"/>
</dbReference>
<reference evidence="2 3" key="1">
    <citation type="journal article" date="2023" name="Mol. Phylogenet. Evol.">
        <title>Genome-scale phylogeny and comparative genomics of the fungal order Sordariales.</title>
        <authorList>
            <person name="Hensen N."/>
            <person name="Bonometti L."/>
            <person name="Westerberg I."/>
            <person name="Brannstrom I.O."/>
            <person name="Guillou S."/>
            <person name="Cros-Aarteil S."/>
            <person name="Calhoun S."/>
            <person name="Haridas S."/>
            <person name="Kuo A."/>
            <person name="Mondo S."/>
            <person name="Pangilinan J."/>
            <person name="Riley R."/>
            <person name="LaButti K."/>
            <person name="Andreopoulos B."/>
            <person name="Lipzen A."/>
            <person name="Chen C."/>
            <person name="Yan M."/>
            <person name="Daum C."/>
            <person name="Ng V."/>
            <person name="Clum A."/>
            <person name="Steindorff A."/>
            <person name="Ohm R.A."/>
            <person name="Martin F."/>
            <person name="Silar P."/>
            <person name="Natvig D.O."/>
            <person name="Lalanne C."/>
            <person name="Gautier V."/>
            <person name="Ament-Velasquez S.L."/>
            <person name="Kruys A."/>
            <person name="Hutchinson M.I."/>
            <person name="Powell A.J."/>
            <person name="Barry K."/>
            <person name="Miller A.N."/>
            <person name="Grigoriev I.V."/>
            <person name="Debuchy R."/>
            <person name="Gladieux P."/>
            <person name="Hiltunen Thoren M."/>
            <person name="Johannesson H."/>
        </authorList>
    </citation>
    <scope>NUCLEOTIDE SEQUENCE [LARGE SCALE GENOMIC DNA]</scope>
    <source>
        <strain evidence="2 3">FGSC 10403</strain>
    </source>
</reference>
<dbReference type="GeneID" id="87879601"/>
<evidence type="ECO:0000313" key="2">
    <source>
        <dbReference type="EMBL" id="KAK3497703.1"/>
    </source>
</evidence>
<evidence type="ECO:0000313" key="3">
    <source>
        <dbReference type="Proteomes" id="UP001285908"/>
    </source>
</evidence>
<dbReference type="AlphaFoldDB" id="A0AAJ0IDL5"/>
<feature type="region of interest" description="Disordered" evidence="1">
    <location>
        <begin position="1"/>
        <end position="61"/>
    </location>
</feature>
<proteinExistence type="predicted"/>
<feature type="region of interest" description="Disordered" evidence="1">
    <location>
        <begin position="174"/>
        <end position="215"/>
    </location>
</feature>
<protein>
    <submittedName>
        <fullName evidence="2">Uncharacterized protein</fullName>
    </submittedName>
</protein>
<feature type="compositionally biased region" description="Polar residues" evidence="1">
    <location>
        <begin position="23"/>
        <end position="38"/>
    </location>
</feature>